<feature type="signal peptide" evidence="3">
    <location>
        <begin position="1"/>
        <end position="22"/>
    </location>
</feature>
<dbReference type="SMART" id="SM00042">
    <property type="entry name" value="CUB"/>
    <property type="match status" value="1"/>
</dbReference>
<feature type="disulfide bond" evidence="2">
    <location>
        <begin position="191"/>
        <end position="200"/>
    </location>
</feature>
<evidence type="ECO:0000256" key="3">
    <source>
        <dbReference type="SAM" id="SignalP"/>
    </source>
</evidence>
<feature type="chain" id="PRO_5004579650" description="EGF-like domain-containing protein" evidence="3">
    <location>
        <begin position="23"/>
        <end position="223"/>
    </location>
</feature>
<feature type="domain" description="CUB" evidence="4">
    <location>
        <begin position="33"/>
        <end position="156"/>
    </location>
</feature>
<protein>
    <recommendedName>
        <fullName evidence="8">EGF-like domain-containing protein</fullName>
    </recommendedName>
</protein>
<dbReference type="InterPro" id="IPR035914">
    <property type="entry name" value="Sperma_CUB_dom_sf"/>
</dbReference>
<dbReference type="SUPFAM" id="SSF57196">
    <property type="entry name" value="EGF/Laminin"/>
    <property type="match status" value="1"/>
</dbReference>
<keyword evidence="3" id="KW-0732">Signal</keyword>
<dbReference type="SUPFAM" id="SSF49854">
    <property type="entry name" value="Spermadhesin, CUB domain"/>
    <property type="match status" value="1"/>
</dbReference>
<keyword evidence="2" id="KW-0245">EGF-like domain</keyword>
<dbReference type="AlphaFoldDB" id="T1IX92"/>
<dbReference type="EMBL" id="AFFK01020045">
    <property type="status" value="NOT_ANNOTATED_CDS"/>
    <property type="molecule type" value="Genomic_DNA"/>
</dbReference>
<feature type="disulfide bond" evidence="2">
    <location>
        <begin position="172"/>
        <end position="189"/>
    </location>
</feature>
<dbReference type="CDD" id="cd00041">
    <property type="entry name" value="CUB"/>
    <property type="match status" value="1"/>
</dbReference>
<keyword evidence="1 2" id="KW-1015">Disulfide bond</keyword>
<dbReference type="PhylomeDB" id="T1IX92"/>
<dbReference type="OMA" id="LCFNDEH"/>
<evidence type="ECO:0000313" key="6">
    <source>
        <dbReference type="EnsemblMetazoa" id="SMAR005823-PA"/>
    </source>
</evidence>
<dbReference type="PROSITE" id="PS01180">
    <property type="entry name" value="CUB"/>
    <property type="match status" value="1"/>
</dbReference>
<dbReference type="InterPro" id="IPR000742">
    <property type="entry name" value="EGF"/>
</dbReference>
<evidence type="ECO:0000256" key="2">
    <source>
        <dbReference type="PROSITE-ProRule" id="PRU00076"/>
    </source>
</evidence>
<evidence type="ECO:0000259" key="5">
    <source>
        <dbReference type="PROSITE" id="PS50026"/>
    </source>
</evidence>
<proteinExistence type="predicted"/>
<dbReference type="InterPro" id="IPR000859">
    <property type="entry name" value="CUB_dom"/>
</dbReference>
<evidence type="ECO:0000313" key="7">
    <source>
        <dbReference type="Proteomes" id="UP000014500"/>
    </source>
</evidence>
<reference evidence="6" key="2">
    <citation type="submission" date="2015-02" db="UniProtKB">
        <authorList>
            <consortium name="EnsemblMetazoa"/>
        </authorList>
    </citation>
    <scope>IDENTIFICATION</scope>
</reference>
<dbReference type="PROSITE" id="PS01186">
    <property type="entry name" value="EGF_2"/>
    <property type="match status" value="1"/>
</dbReference>
<dbReference type="eggNOG" id="ENOG502RZ6I">
    <property type="taxonomic scope" value="Eukaryota"/>
</dbReference>
<organism evidence="6 7">
    <name type="scientific">Strigamia maritima</name>
    <name type="common">European centipede</name>
    <name type="synonym">Geophilus maritimus</name>
    <dbReference type="NCBI Taxonomy" id="126957"/>
    <lineage>
        <taxon>Eukaryota</taxon>
        <taxon>Metazoa</taxon>
        <taxon>Ecdysozoa</taxon>
        <taxon>Arthropoda</taxon>
        <taxon>Myriapoda</taxon>
        <taxon>Chilopoda</taxon>
        <taxon>Pleurostigmophora</taxon>
        <taxon>Geophilomorpha</taxon>
        <taxon>Linotaeniidae</taxon>
        <taxon>Strigamia</taxon>
    </lineage>
</organism>
<dbReference type="PROSITE" id="PS50026">
    <property type="entry name" value="EGF_3"/>
    <property type="match status" value="1"/>
</dbReference>
<evidence type="ECO:0008006" key="8">
    <source>
        <dbReference type="Google" id="ProtNLM"/>
    </source>
</evidence>
<evidence type="ECO:0000259" key="4">
    <source>
        <dbReference type="PROSITE" id="PS01180"/>
    </source>
</evidence>
<reference evidence="7" key="1">
    <citation type="submission" date="2011-05" db="EMBL/GenBank/DDBJ databases">
        <authorList>
            <person name="Richards S.R."/>
            <person name="Qu J."/>
            <person name="Jiang H."/>
            <person name="Jhangiani S.N."/>
            <person name="Agravi P."/>
            <person name="Goodspeed R."/>
            <person name="Gross S."/>
            <person name="Mandapat C."/>
            <person name="Jackson L."/>
            <person name="Mathew T."/>
            <person name="Pu L."/>
            <person name="Thornton R."/>
            <person name="Saada N."/>
            <person name="Wilczek-Boney K.B."/>
            <person name="Lee S."/>
            <person name="Kovar C."/>
            <person name="Wu Y."/>
            <person name="Scherer S.E."/>
            <person name="Worley K.C."/>
            <person name="Muzny D.M."/>
            <person name="Gibbs R."/>
        </authorList>
    </citation>
    <scope>NUCLEOTIDE SEQUENCE</scope>
    <source>
        <strain evidence="7">Brora</strain>
    </source>
</reference>
<feature type="domain" description="EGF-like" evidence="5">
    <location>
        <begin position="163"/>
        <end position="201"/>
    </location>
</feature>
<dbReference type="PROSITE" id="PS00022">
    <property type="entry name" value="EGF_1"/>
    <property type="match status" value="1"/>
</dbReference>
<comment type="caution">
    <text evidence="2">Lacks conserved residue(s) required for the propagation of feature annotation.</text>
</comment>
<accession>T1IX92</accession>
<dbReference type="Gene3D" id="2.60.120.290">
    <property type="entry name" value="Spermadhesin, CUB domain"/>
    <property type="match status" value="1"/>
</dbReference>
<name>T1IX92_STRMM</name>
<evidence type="ECO:0000256" key="1">
    <source>
        <dbReference type="ARBA" id="ARBA00023157"/>
    </source>
</evidence>
<dbReference type="HOGENOM" id="CLU_088364_0_0_1"/>
<keyword evidence="7" id="KW-1185">Reference proteome</keyword>
<dbReference type="Pfam" id="PF00431">
    <property type="entry name" value="CUB"/>
    <property type="match status" value="1"/>
</dbReference>
<sequence>MTRAASWLCLILLTITLMPTHCDKKARPVFTKCGGRFNDTHGYFHTPNFPRRFPVPIRCQWIIEAPAGKAIVVYLTQFYLRAGLTASEHAYFVNDTHHYFIKDIGLISFDKRLLYVKSVKPVLLLELSLDEMANNNMRVMDYYLDVFGFNVTYEIIDQDEEFRSDLCSVYNCTFNGDCYASREFLNYSCQCLPGFYGEKCQFGPYCDPKANVSLCDGGLQCSQ</sequence>
<dbReference type="Proteomes" id="UP000014500">
    <property type="component" value="Unassembled WGS sequence"/>
</dbReference>
<dbReference type="EnsemblMetazoa" id="SMAR005823-RA">
    <property type="protein sequence ID" value="SMAR005823-PA"/>
    <property type="gene ID" value="SMAR005823"/>
</dbReference>
<dbReference type="Gene3D" id="2.10.25.10">
    <property type="entry name" value="Laminin"/>
    <property type="match status" value="1"/>
</dbReference>